<organism evidence="2 3">
    <name type="scientific">Clostridium butyricum</name>
    <dbReference type="NCBI Taxonomy" id="1492"/>
    <lineage>
        <taxon>Bacteria</taxon>
        <taxon>Bacillati</taxon>
        <taxon>Bacillota</taxon>
        <taxon>Clostridia</taxon>
        <taxon>Eubacteriales</taxon>
        <taxon>Clostridiaceae</taxon>
        <taxon>Clostridium</taxon>
    </lineage>
</organism>
<reference evidence="2 3" key="1">
    <citation type="submission" date="2019-07" db="EMBL/GenBank/DDBJ databases">
        <title>Whole genome shotgun sequence of Clostridium butyricum NBRC 3858.</title>
        <authorList>
            <person name="Hosoyama A."/>
            <person name="Uohara A."/>
            <person name="Ohji S."/>
            <person name="Ichikawa N."/>
        </authorList>
    </citation>
    <scope>NUCLEOTIDE SEQUENCE [LARGE SCALE GENOMIC DNA]</scope>
    <source>
        <strain evidence="2 3">NBRC 3858</strain>
    </source>
</reference>
<feature type="transmembrane region" description="Helical" evidence="1">
    <location>
        <begin position="6"/>
        <end position="24"/>
    </location>
</feature>
<dbReference type="Proteomes" id="UP000321089">
    <property type="component" value="Unassembled WGS sequence"/>
</dbReference>
<proteinExistence type="predicted"/>
<dbReference type="EMBL" id="BKBC01000026">
    <property type="protein sequence ID" value="GEQ21545.1"/>
    <property type="molecule type" value="Genomic_DNA"/>
</dbReference>
<protein>
    <recommendedName>
        <fullName evidence="4">DUF2953 domain-containing protein</fullName>
    </recommendedName>
</protein>
<sequence length="194" mass="23290">MKLLLTLFIIFMFFPIPLKFYIYYYNNNYYIKLYDFILFDNAVLKKKKEKTDQKKNNPPIKSKIKSKLSEIITYSNIMEITNKFINLKFKPILNFNSKLEYSLNDAAKTALSYGILSTLPSLIYFFIKILFKPKKYNFDILPKFDNAILLKFEIKSIIFISFANIIYMMFVLLKYCIHILHKIKKNKFKNINKE</sequence>
<evidence type="ECO:0000256" key="1">
    <source>
        <dbReference type="SAM" id="Phobius"/>
    </source>
</evidence>
<accession>A0A512TMU6</accession>
<feature type="transmembrane region" description="Helical" evidence="1">
    <location>
        <begin position="157"/>
        <end position="177"/>
    </location>
</feature>
<evidence type="ECO:0000313" key="3">
    <source>
        <dbReference type="Proteomes" id="UP000321089"/>
    </source>
</evidence>
<evidence type="ECO:0008006" key="4">
    <source>
        <dbReference type="Google" id="ProtNLM"/>
    </source>
</evidence>
<dbReference type="InterPro" id="IPR021338">
    <property type="entry name" value="DUF2953"/>
</dbReference>
<feature type="transmembrane region" description="Helical" evidence="1">
    <location>
        <begin position="110"/>
        <end position="131"/>
    </location>
</feature>
<keyword evidence="1" id="KW-0472">Membrane</keyword>
<keyword evidence="1" id="KW-1133">Transmembrane helix</keyword>
<evidence type="ECO:0000313" key="2">
    <source>
        <dbReference type="EMBL" id="GEQ21545.1"/>
    </source>
</evidence>
<dbReference type="Pfam" id="PF11167">
    <property type="entry name" value="DUF2953"/>
    <property type="match status" value="1"/>
</dbReference>
<gene>
    <name evidence="2" type="ORF">CBU02nite_20510</name>
</gene>
<comment type="caution">
    <text evidence="2">The sequence shown here is derived from an EMBL/GenBank/DDBJ whole genome shotgun (WGS) entry which is preliminary data.</text>
</comment>
<dbReference type="AlphaFoldDB" id="A0A512TMU6"/>
<keyword evidence="1" id="KW-0812">Transmembrane</keyword>
<name>A0A512TMU6_CLOBU</name>